<feature type="transmembrane region" description="Helical" evidence="1">
    <location>
        <begin position="60"/>
        <end position="82"/>
    </location>
</feature>
<keyword evidence="3" id="KW-1185">Reference proteome</keyword>
<evidence type="ECO:0000313" key="2">
    <source>
        <dbReference type="EMBL" id="TFK94912.1"/>
    </source>
</evidence>
<evidence type="ECO:0000256" key="1">
    <source>
        <dbReference type="SAM" id="Phobius"/>
    </source>
</evidence>
<dbReference type="EMBL" id="ML210964">
    <property type="protein sequence ID" value="TFK94912.1"/>
    <property type="molecule type" value="Genomic_DNA"/>
</dbReference>
<reference evidence="2 3" key="1">
    <citation type="journal article" date="2019" name="Nat. Ecol. Evol.">
        <title>Megaphylogeny resolves global patterns of mushroom evolution.</title>
        <authorList>
            <person name="Varga T."/>
            <person name="Krizsan K."/>
            <person name="Foldi C."/>
            <person name="Dima B."/>
            <person name="Sanchez-Garcia M."/>
            <person name="Sanchez-Ramirez S."/>
            <person name="Szollosi G.J."/>
            <person name="Szarkandi J.G."/>
            <person name="Papp V."/>
            <person name="Albert L."/>
            <person name="Andreopoulos W."/>
            <person name="Angelini C."/>
            <person name="Antonin V."/>
            <person name="Barry K.W."/>
            <person name="Bougher N.L."/>
            <person name="Buchanan P."/>
            <person name="Buyck B."/>
            <person name="Bense V."/>
            <person name="Catcheside P."/>
            <person name="Chovatia M."/>
            <person name="Cooper J."/>
            <person name="Damon W."/>
            <person name="Desjardin D."/>
            <person name="Finy P."/>
            <person name="Geml J."/>
            <person name="Haridas S."/>
            <person name="Hughes K."/>
            <person name="Justo A."/>
            <person name="Karasinski D."/>
            <person name="Kautmanova I."/>
            <person name="Kiss B."/>
            <person name="Kocsube S."/>
            <person name="Kotiranta H."/>
            <person name="LaButti K.M."/>
            <person name="Lechner B.E."/>
            <person name="Liimatainen K."/>
            <person name="Lipzen A."/>
            <person name="Lukacs Z."/>
            <person name="Mihaltcheva S."/>
            <person name="Morgado L.N."/>
            <person name="Niskanen T."/>
            <person name="Noordeloos M.E."/>
            <person name="Ohm R.A."/>
            <person name="Ortiz-Santana B."/>
            <person name="Ovrebo C."/>
            <person name="Racz N."/>
            <person name="Riley R."/>
            <person name="Savchenko A."/>
            <person name="Shiryaev A."/>
            <person name="Soop K."/>
            <person name="Spirin V."/>
            <person name="Szebenyi C."/>
            <person name="Tomsovsky M."/>
            <person name="Tulloss R.E."/>
            <person name="Uehling J."/>
            <person name="Grigoriev I.V."/>
            <person name="Vagvolgyi C."/>
            <person name="Papp T."/>
            <person name="Martin F.M."/>
            <person name="Miettinen O."/>
            <person name="Hibbett D.S."/>
            <person name="Nagy L.G."/>
        </authorList>
    </citation>
    <scope>NUCLEOTIDE SEQUENCE [LARGE SCALE GENOMIC DNA]</scope>
    <source>
        <strain evidence="2 3">HHB13444</strain>
    </source>
</reference>
<protein>
    <submittedName>
        <fullName evidence="2">Uncharacterized protein</fullName>
    </submittedName>
</protein>
<proteinExistence type="predicted"/>
<feature type="transmembrane region" description="Helical" evidence="1">
    <location>
        <begin position="36"/>
        <end position="54"/>
    </location>
</feature>
<keyword evidence="1" id="KW-0812">Transmembrane</keyword>
<accession>A0A5C3PZ72</accession>
<evidence type="ECO:0000313" key="3">
    <source>
        <dbReference type="Proteomes" id="UP000308197"/>
    </source>
</evidence>
<keyword evidence="1" id="KW-0472">Membrane</keyword>
<organism evidence="2 3">
    <name type="scientific">Polyporus arcularius HHB13444</name>
    <dbReference type="NCBI Taxonomy" id="1314778"/>
    <lineage>
        <taxon>Eukaryota</taxon>
        <taxon>Fungi</taxon>
        <taxon>Dikarya</taxon>
        <taxon>Basidiomycota</taxon>
        <taxon>Agaricomycotina</taxon>
        <taxon>Agaricomycetes</taxon>
        <taxon>Polyporales</taxon>
        <taxon>Polyporaceae</taxon>
        <taxon>Polyporus</taxon>
    </lineage>
</organism>
<dbReference type="Proteomes" id="UP000308197">
    <property type="component" value="Unassembled WGS sequence"/>
</dbReference>
<gene>
    <name evidence="2" type="ORF">K466DRAFT_579624</name>
</gene>
<keyword evidence="1" id="KW-1133">Transmembrane helix</keyword>
<name>A0A5C3PZ72_9APHY</name>
<dbReference type="InParanoid" id="A0A5C3PZ72"/>
<dbReference type="AlphaFoldDB" id="A0A5C3PZ72"/>
<sequence length="193" mass="21382">MLEYTKSPLEALALYHGSAVAAAQEWRTRITYYMQALLAALWVFSPFLSLPLFAYAPRRWFVASMHSMLLAAAFPIVLCLLLEDGLSTVSGPGGLLALRDLPKAYAALAQGALKHFDVVIHLFEVVIRIFELVLRVSKLFLQGLRTTRFHLQQSVASSKVAMRAEAPPTDVAYRVSGGLMRWTFLGVLEARAS</sequence>